<feature type="chain" id="PRO_5045507856" evidence="11">
    <location>
        <begin position="23"/>
        <end position="700"/>
    </location>
</feature>
<comment type="similarity">
    <text evidence="8 9">Belongs to the TonB-dependent receptor family.</text>
</comment>
<evidence type="ECO:0000313" key="15">
    <source>
        <dbReference type="Proteomes" id="UP001501352"/>
    </source>
</evidence>
<evidence type="ECO:0000256" key="5">
    <source>
        <dbReference type="ARBA" id="ARBA00023077"/>
    </source>
</evidence>
<keyword evidence="3 8" id="KW-1134">Transmembrane beta strand</keyword>
<keyword evidence="7 8" id="KW-0998">Cell outer membrane</keyword>
<evidence type="ECO:0000259" key="13">
    <source>
        <dbReference type="Pfam" id="PF07715"/>
    </source>
</evidence>
<evidence type="ECO:0000259" key="12">
    <source>
        <dbReference type="Pfam" id="PF00593"/>
    </source>
</evidence>
<comment type="caution">
    <text evidence="14">The sequence shown here is derived from an EMBL/GenBank/DDBJ whole genome shotgun (WGS) entry which is preliminary data.</text>
</comment>
<dbReference type="PANTHER" id="PTHR30069">
    <property type="entry name" value="TONB-DEPENDENT OUTER MEMBRANE RECEPTOR"/>
    <property type="match status" value="1"/>
</dbReference>
<feature type="region of interest" description="Disordered" evidence="10">
    <location>
        <begin position="299"/>
        <end position="321"/>
    </location>
</feature>
<evidence type="ECO:0000256" key="11">
    <source>
        <dbReference type="SAM" id="SignalP"/>
    </source>
</evidence>
<reference evidence="14 15" key="1">
    <citation type="journal article" date="2019" name="Int. J. Syst. Evol. Microbiol.">
        <title>The Global Catalogue of Microorganisms (GCM) 10K type strain sequencing project: providing services to taxonomists for standard genome sequencing and annotation.</title>
        <authorList>
            <consortium name="The Broad Institute Genomics Platform"/>
            <consortium name="The Broad Institute Genome Sequencing Center for Infectious Disease"/>
            <person name="Wu L."/>
            <person name="Ma J."/>
        </authorList>
    </citation>
    <scope>NUCLEOTIDE SEQUENCE [LARGE SCALE GENOMIC DNA]</scope>
    <source>
        <strain evidence="14 15">JCM 12928</strain>
    </source>
</reference>
<keyword evidence="5 9" id="KW-0798">TonB box</keyword>
<dbReference type="InterPro" id="IPR037066">
    <property type="entry name" value="Plug_dom_sf"/>
</dbReference>
<dbReference type="InterPro" id="IPR000531">
    <property type="entry name" value="Beta-barrel_TonB"/>
</dbReference>
<evidence type="ECO:0000313" key="14">
    <source>
        <dbReference type="EMBL" id="GAA0616216.1"/>
    </source>
</evidence>
<feature type="domain" description="TonB-dependent receptor-like beta-barrel" evidence="12">
    <location>
        <begin position="318"/>
        <end position="669"/>
    </location>
</feature>
<protein>
    <submittedName>
        <fullName evidence="14">TonB-dependent receptor</fullName>
    </submittedName>
</protein>
<dbReference type="SUPFAM" id="SSF56935">
    <property type="entry name" value="Porins"/>
    <property type="match status" value="1"/>
</dbReference>
<organism evidence="14 15">
    <name type="scientific">Brevundimonas kwangchunensis</name>
    <dbReference type="NCBI Taxonomy" id="322163"/>
    <lineage>
        <taxon>Bacteria</taxon>
        <taxon>Pseudomonadati</taxon>
        <taxon>Pseudomonadota</taxon>
        <taxon>Alphaproteobacteria</taxon>
        <taxon>Caulobacterales</taxon>
        <taxon>Caulobacteraceae</taxon>
        <taxon>Brevundimonas</taxon>
    </lineage>
</organism>
<keyword evidence="2 8" id="KW-0813">Transport</keyword>
<evidence type="ECO:0000256" key="3">
    <source>
        <dbReference type="ARBA" id="ARBA00022452"/>
    </source>
</evidence>
<evidence type="ECO:0000256" key="8">
    <source>
        <dbReference type="PROSITE-ProRule" id="PRU01360"/>
    </source>
</evidence>
<dbReference type="EMBL" id="BAAAGA010000001">
    <property type="protein sequence ID" value="GAA0616216.1"/>
    <property type="molecule type" value="Genomic_DNA"/>
</dbReference>
<feature type="region of interest" description="Disordered" evidence="10">
    <location>
        <begin position="211"/>
        <end position="236"/>
    </location>
</feature>
<keyword evidence="14" id="KW-0675">Receptor</keyword>
<feature type="domain" description="TonB-dependent receptor plug" evidence="13">
    <location>
        <begin position="51"/>
        <end position="154"/>
    </location>
</feature>
<keyword evidence="15" id="KW-1185">Reference proteome</keyword>
<dbReference type="Gene3D" id="2.170.130.10">
    <property type="entry name" value="TonB-dependent receptor, plug domain"/>
    <property type="match status" value="1"/>
</dbReference>
<evidence type="ECO:0000256" key="4">
    <source>
        <dbReference type="ARBA" id="ARBA00022692"/>
    </source>
</evidence>
<gene>
    <name evidence="14" type="ORF">GCM10009422_09240</name>
</gene>
<evidence type="ECO:0000256" key="2">
    <source>
        <dbReference type="ARBA" id="ARBA00022448"/>
    </source>
</evidence>
<dbReference type="InterPro" id="IPR039426">
    <property type="entry name" value="TonB-dep_rcpt-like"/>
</dbReference>
<name>A0ABN1GQ40_9CAUL</name>
<evidence type="ECO:0000256" key="10">
    <source>
        <dbReference type="SAM" id="MobiDB-lite"/>
    </source>
</evidence>
<dbReference type="PROSITE" id="PS52016">
    <property type="entry name" value="TONB_DEPENDENT_REC_3"/>
    <property type="match status" value="1"/>
</dbReference>
<feature type="signal peptide" evidence="11">
    <location>
        <begin position="1"/>
        <end position="22"/>
    </location>
</feature>
<dbReference type="Pfam" id="PF00593">
    <property type="entry name" value="TonB_dep_Rec_b-barrel"/>
    <property type="match status" value="1"/>
</dbReference>
<accession>A0ABN1GQ40</accession>
<dbReference type="PANTHER" id="PTHR30069:SF40">
    <property type="entry name" value="TONB-DEPENDENT RECEPTOR NMB0964-RELATED"/>
    <property type="match status" value="1"/>
</dbReference>
<dbReference type="InterPro" id="IPR036942">
    <property type="entry name" value="Beta-barrel_TonB_sf"/>
</dbReference>
<dbReference type="Gene3D" id="2.40.170.20">
    <property type="entry name" value="TonB-dependent receptor, beta-barrel domain"/>
    <property type="match status" value="1"/>
</dbReference>
<proteinExistence type="inferred from homology"/>
<keyword evidence="4 8" id="KW-0812">Transmembrane</keyword>
<dbReference type="Pfam" id="PF07715">
    <property type="entry name" value="Plug"/>
    <property type="match status" value="1"/>
</dbReference>
<keyword evidence="11" id="KW-0732">Signal</keyword>
<evidence type="ECO:0000256" key="1">
    <source>
        <dbReference type="ARBA" id="ARBA00004571"/>
    </source>
</evidence>
<evidence type="ECO:0000256" key="6">
    <source>
        <dbReference type="ARBA" id="ARBA00023136"/>
    </source>
</evidence>
<comment type="subcellular location">
    <subcellularLocation>
        <location evidence="1 8">Cell outer membrane</location>
        <topology evidence="1 8">Multi-pass membrane protein</topology>
    </subcellularLocation>
</comment>
<evidence type="ECO:0000256" key="9">
    <source>
        <dbReference type="RuleBase" id="RU003357"/>
    </source>
</evidence>
<dbReference type="InterPro" id="IPR012910">
    <property type="entry name" value="Plug_dom"/>
</dbReference>
<sequence length="700" mass="75246">MRVSLLLTAASGLALVAGSAMAQTAPAQSQQATELDEVVVTAVPLGRGANDVVSSVAVLGGDELVHRRQATLGETLSGIPGVSSDTFGGGASRPVIRGQTSPRVKVLNNGAAMLDASEISPDHAVSVEPLLVDSIEILRGPSALLYGGGAIGGAVNVVDRRIPTRTVEGITGAVEARAGTADDERTLVAGVTAGLGSFALRLEALKRESGDYDIPSFQTPHEEHEGEGEEEEEHDHGPFDTLAGSFNDTSTVTIGGSWIGQRGYFGVAYTEQQSDYGLPGHSHEYEDCHPHGSSLHCGGHDHGGDDHDHDHDHGEHESPVVDLRSKRVDVRGEIRQPFSGVERISLRGGFTDYAHDEKEGDEVSTTFTNEGYDARVEVEHSPIGLMRGVVGVQTMRSDFAAVGEEAFLPETRTTANALFAMEEFDLGDLRLELAARQEWQEVEAVGQPTVKHEPFSISGGAVWSVSPEWSVAGSLSRSQRAPSAQELFARGVHLATNTYEIGTADLDVETVTAAEVSLRRTRGATTMTASLYRYGYDGYIFADTLDAYEAFRLIRYDQADAVFTGFEGEIKHRFTPWFTGEVFGDLVRAKFDNGGGAVPRIPAARLGARGEFLWNAWSGELEYTHAFEQDRISTYETVTPGYDMVNATVAYDFTVGGVGAQVYLRGNNLLDELALNHASYLTNVAPLRGRNIVLGFRATF</sequence>
<keyword evidence="6 8" id="KW-0472">Membrane</keyword>
<dbReference type="Proteomes" id="UP001501352">
    <property type="component" value="Unassembled WGS sequence"/>
</dbReference>
<evidence type="ECO:0000256" key="7">
    <source>
        <dbReference type="ARBA" id="ARBA00023237"/>
    </source>
</evidence>